<reference evidence="1" key="2">
    <citation type="submission" date="2015-06" db="UniProtKB">
        <authorList>
            <consortium name="EnsemblMetazoa"/>
        </authorList>
    </citation>
    <scope>IDENTIFICATION</scope>
</reference>
<reference evidence="2" key="1">
    <citation type="submission" date="2011-08" db="EMBL/GenBank/DDBJ databases">
        <authorList>
            <person name="Rombauts S."/>
        </authorList>
    </citation>
    <scope>NUCLEOTIDE SEQUENCE</scope>
    <source>
        <strain evidence="2">London</strain>
    </source>
</reference>
<dbReference type="Gene3D" id="3.40.50.11860">
    <property type="entry name" value="Diphthamide synthesis DPH1/DPH2 domain 3"/>
    <property type="match status" value="1"/>
</dbReference>
<dbReference type="AlphaFoldDB" id="T1JUW1"/>
<dbReference type="Proteomes" id="UP000015104">
    <property type="component" value="Unassembled WGS sequence"/>
</dbReference>
<dbReference type="EMBL" id="CAEY01000784">
    <property type="status" value="NOT_ANNOTATED_CDS"/>
    <property type="molecule type" value="Genomic_DNA"/>
</dbReference>
<dbReference type="PANTHER" id="PTHR10762:SF2">
    <property type="entry name" value="2-(3-AMINO-3-CARBOXYPROPYL)HISTIDINE SYNTHASE SUBUNIT 2"/>
    <property type="match status" value="1"/>
</dbReference>
<dbReference type="Pfam" id="PF01866">
    <property type="entry name" value="Diphthamide_syn"/>
    <property type="match status" value="1"/>
</dbReference>
<evidence type="ECO:0000313" key="1">
    <source>
        <dbReference type="EnsemblMetazoa" id="tetur02g02380.1"/>
    </source>
</evidence>
<evidence type="ECO:0000313" key="2">
    <source>
        <dbReference type="Proteomes" id="UP000015104"/>
    </source>
</evidence>
<dbReference type="InterPro" id="IPR042265">
    <property type="entry name" value="DPH1/DPH2_3"/>
</dbReference>
<dbReference type="InterPro" id="IPR016435">
    <property type="entry name" value="DPH1/DPH2"/>
</dbReference>
<proteinExistence type="predicted"/>
<dbReference type="GO" id="GO:0090560">
    <property type="term" value="F:2-(3-amino-3-carboxypropyl)histidine synthase activity"/>
    <property type="evidence" value="ECO:0007669"/>
    <property type="project" value="InterPro"/>
</dbReference>
<dbReference type="PANTHER" id="PTHR10762">
    <property type="entry name" value="DIPHTHAMIDE BIOSYNTHESIS PROTEIN"/>
    <property type="match status" value="1"/>
</dbReference>
<dbReference type="STRING" id="32264.T1JUW1"/>
<name>T1JUW1_TETUR</name>
<dbReference type="HOGENOM" id="CLU_656090_0_0_1"/>
<dbReference type="EnsemblMetazoa" id="tetur02g02380.1">
    <property type="protein sequence ID" value="tetur02g02380.1"/>
    <property type="gene ID" value="tetur02g02380"/>
</dbReference>
<protein>
    <submittedName>
        <fullName evidence="1">Uncharacterized protein</fullName>
    </submittedName>
</protein>
<dbReference type="NCBIfam" id="TIGR00322">
    <property type="entry name" value="diphth2_R"/>
    <property type="match status" value="1"/>
</dbReference>
<keyword evidence="2" id="KW-1185">Reference proteome</keyword>
<dbReference type="GO" id="GO:0017183">
    <property type="term" value="P:protein histidyl modification to diphthamide"/>
    <property type="evidence" value="ECO:0007669"/>
    <property type="project" value="InterPro"/>
</dbReference>
<sequence length="426" mass="48834">MFKDSHHMITTLNAMEYQLDECIKWIQDNGYESLAVQLDQRSIAKSIGLIMCLQSKLPSVKFSLIVSDSCSFDLLATQHLGDGMVDGLIKFGDTCLAPVSRDIDELPIFMIFGDFVDSSQWQFTVDSIEELKKTTNPDNNDKWLVLFSTNHVELVKRLTNKLSWLEPAKLINFSFNWEFTESHKDFIHKDVNAICPDFGAFRIPNDFDKYSKILFIGSQLNLYLRLVPGLTHIDPEKRIVETRQGQKLLSKRIGLIERLKRKKTLNLGFLITNAFPSIDEYMEKTERIKKKNHKINRILLINSTDECKLGNFANLDAFVLINGCKCTKFIDKLDLHLPILTYKEYEILCGCKTQYGGVEWNQENSIDDEEDETTELSTNEQNQLIESEVLVKDTWYGLTINPAYQPLSFAKHGQSGKASGYSNEPI</sequence>
<organism evidence="1 2">
    <name type="scientific">Tetranychus urticae</name>
    <name type="common">Two-spotted spider mite</name>
    <dbReference type="NCBI Taxonomy" id="32264"/>
    <lineage>
        <taxon>Eukaryota</taxon>
        <taxon>Metazoa</taxon>
        <taxon>Ecdysozoa</taxon>
        <taxon>Arthropoda</taxon>
        <taxon>Chelicerata</taxon>
        <taxon>Arachnida</taxon>
        <taxon>Acari</taxon>
        <taxon>Acariformes</taxon>
        <taxon>Trombidiformes</taxon>
        <taxon>Prostigmata</taxon>
        <taxon>Eleutherengona</taxon>
        <taxon>Raphignathae</taxon>
        <taxon>Tetranychoidea</taxon>
        <taxon>Tetranychidae</taxon>
        <taxon>Tetranychus</taxon>
    </lineage>
</organism>
<accession>T1JUW1</accession>